<evidence type="ECO:0000259" key="8">
    <source>
        <dbReference type="SMART" id="SM00014"/>
    </source>
</evidence>
<evidence type="ECO:0000256" key="2">
    <source>
        <dbReference type="ARBA" id="ARBA00008816"/>
    </source>
</evidence>
<reference evidence="9" key="1">
    <citation type="submission" date="2025-08" db="UniProtKB">
        <authorList>
            <consortium name="Ensembl"/>
        </authorList>
    </citation>
    <scope>IDENTIFICATION</scope>
</reference>
<dbReference type="AlphaFoldDB" id="A0A8C4NEF2"/>
<reference evidence="9" key="2">
    <citation type="submission" date="2025-09" db="UniProtKB">
        <authorList>
            <consortium name="Ensembl"/>
        </authorList>
    </citation>
    <scope>IDENTIFICATION</scope>
</reference>
<evidence type="ECO:0000256" key="5">
    <source>
        <dbReference type="ARBA" id="ARBA00023136"/>
    </source>
</evidence>
<evidence type="ECO:0000313" key="10">
    <source>
        <dbReference type="Proteomes" id="UP000694388"/>
    </source>
</evidence>
<dbReference type="Gene3D" id="1.20.144.10">
    <property type="entry name" value="Phosphatidic acid phosphatase type 2/haloperoxidase"/>
    <property type="match status" value="1"/>
</dbReference>
<feature type="compositionally biased region" description="Basic and acidic residues" evidence="6">
    <location>
        <begin position="77"/>
        <end position="88"/>
    </location>
</feature>
<dbReference type="SMART" id="SM00014">
    <property type="entry name" value="acidPPc"/>
    <property type="match status" value="1"/>
</dbReference>
<organism evidence="9 10">
    <name type="scientific">Eptatretus burgeri</name>
    <name type="common">Inshore hagfish</name>
    <dbReference type="NCBI Taxonomy" id="7764"/>
    <lineage>
        <taxon>Eukaryota</taxon>
        <taxon>Metazoa</taxon>
        <taxon>Chordata</taxon>
        <taxon>Craniata</taxon>
        <taxon>Vertebrata</taxon>
        <taxon>Cyclostomata</taxon>
        <taxon>Myxini</taxon>
        <taxon>Myxiniformes</taxon>
        <taxon>Myxinidae</taxon>
        <taxon>Eptatretinae</taxon>
        <taxon>Eptatretus</taxon>
    </lineage>
</organism>
<name>A0A8C4NEF2_EPTBU</name>
<keyword evidence="3 7" id="KW-0812">Transmembrane</keyword>
<keyword evidence="4 7" id="KW-1133">Transmembrane helix</keyword>
<feature type="domain" description="Phosphatidic acid phosphatase type 2/haloperoxidase" evidence="8">
    <location>
        <begin position="249"/>
        <end position="393"/>
    </location>
</feature>
<feature type="transmembrane region" description="Helical" evidence="7">
    <location>
        <begin position="183"/>
        <end position="207"/>
    </location>
</feature>
<dbReference type="SUPFAM" id="SSF48317">
    <property type="entry name" value="Acid phosphatase/Vanadium-dependent haloperoxidase"/>
    <property type="match status" value="1"/>
</dbReference>
<dbReference type="PANTHER" id="PTHR10165:SF17">
    <property type="entry name" value="PHOSPHOLIPID PHOSPHATASE-RELATED PROTEIN TYPE 5"/>
    <property type="match status" value="1"/>
</dbReference>
<feature type="transmembrane region" description="Helical" evidence="7">
    <location>
        <begin position="124"/>
        <end position="147"/>
    </location>
</feature>
<evidence type="ECO:0000256" key="1">
    <source>
        <dbReference type="ARBA" id="ARBA00004141"/>
    </source>
</evidence>
<dbReference type="GO" id="GO:0046839">
    <property type="term" value="P:phospholipid dephosphorylation"/>
    <property type="evidence" value="ECO:0007669"/>
    <property type="project" value="TreeGrafter"/>
</dbReference>
<feature type="region of interest" description="Disordered" evidence="6">
    <location>
        <begin position="427"/>
        <end position="448"/>
    </location>
</feature>
<evidence type="ECO:0000256" key="4">
    <source>
        <dbReference type="ARBA" id="ARBA00022989"/>
    </source>
</evidence>
<comment type="similarity">
    <text evidence="2">Belongs to the PA-phosphatase related phosphoesterase family.</text>
</comment>
<dbReference type="GO" id="GO:0006644">
    <property type="term" value="P:phospholipid metabolic process"/>
    <property type="evidence" value="ECO:0007669"/>
    <property type="project" value="InterPro"/>
</dbReference>
<evidence type="ECO:0000313" key="9">
    <source>
        <dbReference type="Ensembl" id="ENSEBUP00000005667.1"/>
    </source>
</evidence>
<dbReference type="GeneTree" id="ENSGT00940000158145"/>
<dbReference type="CDD" id="cd03384">
    <property type="entry name" value="PAP2_wunen"/>
    <property type="match status" value="1"/>
</dbReference>
<dbReference type="InterPro" id="IPR000326">
    <property type="entry name" value="PAP2/HPO"/>
</dbReference>
<keyword evidence="10" id="KW-1185">Reference proteome</keyword>
<dbReference type="PANTHER" id="PTHR10165">
    <property type="entry name" value="LIPID PHOSPHATE PHOSPHATASE"/>
    <property type="match status" value="1"/>
</dbReference>
<keyword evidence="5 7" id="KW-0472">Membrane</keyword>
<dbReference type="GO" id="GO:0008195">
    <property type="term" value="F:phosphatidate phosphatase activity"/>
    <property type="evidence" value="ECO:0007669"/>
    <property type="project" value="TreeGrafter"/>
</dbReference>
<evidence type="ECO:0000256" key="6">
    <source>
        <dbReference type="SAM" id="MobiDB-lite"/>
    </source>
</evidence>
<accession>A0A8C4NEF2</accession>
<feature type="transmembrane region" description="Helical" evidence="7">
    <location>
        <begin position="248"/>
        <end position="270"/>
    </location>
</feature>
<feature type="transmembrane region" description="Helical" evidence="7">
    <location>
        <begin position="375"/>
        <end position="397"/>
    </location>
</feature>
<proteinExistence type="inferred from homology"/>
<feature type="transmembrane region" description="Helical" evidence="7">
    <location>
        <begin position="322"/>
        <end position="340"/>
    </location>
</feature>
<protein>
    <submittedName>
        <fullName evidence="9">Phospholipid phosphatase related 2b</fullName>
    </submittedName>
</protein>
<feature type="transmembrane region" description="Helical" evidence="7">
    <location>
        <begin position="352"/>
        <end position="369"/>
    </location>
</feature>
<dbReference type="Ensembl" id="ENSEBUT00000006109.1">
    <property type="protein sequence ID" value="ENSEBUP00000005667.1"/>
    <property type="gene ID" value="ENSEBUG00000003831.1"/>
</dbReference>
<sequence length="448" mass="48361">MHTRARTHAHTHTHTNIHWNLWSVSAHHVLYRIRLWLQAGDGRARFEGIENETRRKGNGRGGGGCEGKERWRRRRWREGGDQDADHRAASLSRPVLRHPSTTVPGPLWVVAMPRDPCDVQKSNSILPCFIFVEMVVMAAVVMAAYYLEFTDTLPARPQGFFCRSPGLARPDPGPEQASAVPPALLLALSIGLPAALMFVGEVSSHVFSNWGDRGKRKGGRISRGTRERTIVTGDCCYINPLVRRLVRFLGVFAFGYFSTVVFANVCQVVTGSLAPHFLSVCRPNLSAVVCRDPPAFAPGPSACSGQPGRVAMAARSFPCKEAAIAMYSALFTALYITGVGTPRGSRLLRPSLGLVALGLAAVCGAARVAECRNHWQDVAGGFVIGGGIAIFLVRCVVDGFQVQSAAADGHDCRQGNQGSSGFLSLSRGDSPLRGRPGQNHSTSITEVT</sequence>
<evidence type="ECO:0000256" key="7">
    <source>
        <dbReference type="SAM" id="Phobius"/>
    </source>
</evidence>
<feature type="compositionally biased region" description="Polar residues" evidence="6">
    <location>
        <begin position="438"/>
        <end position="448"/>
    </location>
</feature>
<dbReference type="GO" id="GO:0007165">
    <property type="term" value="P:signal transduction"/>
    <property type="evidence" value="ECO:0007669"/>
    <property type="project" value="TreeGrafter"/>
</dbReference>
<evidence type="ECO:0000256" key="3">
    <source>
        <dbReference type="ARBA" id="ARBA00022692"/>
    </source>
</evidence>
<dbReference type="GO" id="GO:0005886">
    <property type="term" value="C:plasma membrane"/>
    <property type="evidence" value="ECO:0007669"/>
    <property type="project" value="TreeGrafter"/>
</dbReference>
<comment type="subcellular location">
    <subcellularLocation>
        <location evidence="1">Membrane</location>
        <topology evidence="1">Multi-pass membrane protein</topology>
    </subcellularLocation>
</comment>
<dbReference type="Proteomes" id="UP000694388">
    <property type="component" value="Unplaced"/>
</dbReference>
<feature type="region of interest" description="Disordered" evidence="6">
    <location>
        <begin position="53"/>
        <end position="92"/>
    </location>
</feature>
<dbReference type="InterPro" id="IPR036938">
    <property type="entry name" value="PAP2/HPO_sf"/>
</dbReference>
<dbReference type="InterPro" id="IPR043216">
    <property type="entry name" value="PAP-like"/>
</dbReference>
<dbReference type="Pfam" id="PF01569">
    <property type="entry name" value="PAP2"/>
    <property type="match status" value="1"/>
</dbReference>